<dbReference type="Proteomes" id="UP001524944">
    <property type="component" value="Unassembled WGS sequence"/>
</dbReference>
<organism evidence="2 3">
    <name type="scientific">Dehalobacterium formicoaceticum</name>
    <dbReference type="NCBI Taxonomy" id="51515"/>
    <lineage>
        <taxon>Bacteria</taxon>
        <taxon>Bacillati</taxon>
        <taxon>Bacillota</taxon>
        <taxon>Clostridia</taxon>
        <taxon>Eubacteriales</taxon>
        <taxon>Peptococcaceae</taxon>
        <taxon>Dehalobacterium</taxon>
    </lineage>
</organism>
<feature type="transmembrane region" description="Helical" evidence="1">
    <location>
        <begin position="68"/>
        <end position="86"/>
    </location>
</feature>
<dbReference type="PANTHER" id="PTHR38450">
    <property type="entry name" value="STAGE V SPORULATION PROTEIN AC-RELATED"/>
    <property type="match status" value="1"/>
</dbReference>
<sequence>MLEDIEQAIQQNKEKEYQTMVHNIKPSPPVLKNAIAAFGVGGFICAFAQGILNILLQMGLTNKDAGTVTLILMILIGAVLTGFGIYDNLGKFAGAGSIIPITGFANSIVASALEWKREGYVFGVTAKMFTVAGPVLVYGTLISVLIGIISLII</sequence>
<dbReference type="EMBL" id="JANPWE010000004">
    <property type="protein sequence ID" value="MCR6545832.1"/>
    <property type="molecule type" value="Genomic_DNA"/>
</dbReference>
<dbReference type="InterPro" id="IPR036259">
    <property type="entry name" value="MFS_trans_sf"/>
</dbReference>
<dbReference type="Pfam" id="PF03862">
    <property type="entry name" value="SpoVAC_SpoVAEB"/>
    <property type="match status" value="1"/>
</dbReference>
<name>A0ABT1Y4M4_9FIRM</name>
<accession>A0ABT1Y4M4</accession>
<evidence type="ECO:0000313" key="2">
    <source>
        <dbReference type="EMBL" id="MCR6545832.1"/>
    </source>
</evidence>
<feature type="transmembrane region" description="Helical" evidence="1">
    <location>
        <begin position="92"/>
        <end position="113"/>
    </location>
</feature>
<keyword evidence="1" id="KW-0472">Membrane</keyword>
<keyword evidence="1" id="KW-1133">Transmembrane helix</keyword>
<feature type="transmembrane region" description="Helical" evidence="1">
    <location>
        <begin position="125"/>
        <end position="152"/>
    </location>
</feature>
<dbReference type="NCBIfam" id="TIGR02838">
    <property type="entry name" value="spore_V_AC"/>
    <property type="match status" value="1"/>
</dbReference>
<feature type="transmembrane region" description="Helical" evidence="1">
    <location>
        <begin position="35"/>
        <end position="56"/>
    </location>
</feature>
<dbReference type="RefSeq" id="WP_089612623.1">
    <property type="nucleotide sequence ID" value="NZ_CP022121.1"/>
</dbReference>
<keyword evidence="3" id="KW-1185">Reference proteome</keyword>
<proteinExistence type="predicted"/>
<evidence type="ECO:0000313" key="3">
    <source>
        <dbReference type="Proteomes" id="UP001524944"/>
    </source>
</evidence>
<reference evidence="2 3" key="1">
    <citation type="submission" date="2022-08" db="EMBL/GenBank/DDBJ databases">
        <title>Proteogenomics of the novel Dehalobacterium formicoaceticum strain EZ94 highlights a key role of methyltransferases during anaerobic dichloromethane degradation.</title>
        <authorList>
            <person name="Wasmund K."/>
        </authorList>
    </citation>
    <scope>NUCLEOTIDE SEQUENCE [LARGE SCALE GENOMIC DNA]</scope>
    <source>
        <strain evidence="2 3">EZ94</strain>
    </source>
</reference>
<gene>
    <name evidence="2" type="primary">spoVAC</name>
    <name evidence="2" type="ORF">NVS47_09975</name>
</gene>
<dbReference type="Gene3D" id="1.20.1250.20">
    <property type="entry name" value="MFS general substrate transporter like domains"/>
    <property type="match status" value="1"/>
</dbReference>
<dbReference type="InterPro" id="IPR005562">
    <property type="entry name" value="SpoVA"/>
</dbReference>
<protein>
    <submittedName>
        <fullName evidence="2">Stage V sporulation protein AC</fullName>
    </submittedName>
</protein>
<comment type="caution">
    <text evidence="2">The sequence shown here is derived from an EMBL/GenBank/DDBJ whole genome shotgun (WGS) entry which is preliminary data.</text>
</comment>
<keyword evidence="1" id="KW-0812">Transmembrane</keyword>
<dbReference type="PANTHER" id="PTHR38450:SF1">
    <property type="entry name" value="STAGE V SPORULATION PROTEIN AC"/>
    <property type="match status" value="1"/>
</dbReference>
<dbReference type="InterPro" id="IPR014203">
    <property type="entry name" value="Spore_V_AC"/>
</dbReference>
<evidence type="ECO:0000256" key="1">
    <source>
        <dbReference type="SAM" id="Phobius"/>
    </source>
</evidence>